<protein>
    <recommendedName>
        <fullName evidence="10">Methyltransferase type 11 domain-containing protein</fullName>
    </recommendedName>
</protein>
<evidence type="ECO:0000256" key="5">
    <source>
        <dbReference type="ARBA" id="ARBA00023145"/>
    </source>
</evidence>
<keyword evidence="12" id="KW-1185">Reference proteome</keyword>
<dbReference type="InterPro" id="IPR009010">
    <property type="entry name" value="Asp_de-COase-like_dom_sf"/>
</dbReference>
<keyword evidence="8" id="KW-0670">Pyruvate</keyword>
<proteinExistence type="predicted"/>
<evidence type="ECO:0000256" key="9">
    <source>
        <dbReference type="SAM" id="MobiDB-lite"/>
    </source>
</evidence>
<dbReference type="Gene3D" id="2.40.40.20">
    <property type="match status" value="1"/>
</dbReference>
<dbReference type="Pfam" id="PF08241">
    <property type="entry name" value="Methyltransf_11"/>
    <property type="match status" value="1"/>
</dbReference>
<feature type="domain" description="Methyltransferase type 11" evidence="10">
    <location>
        <begin position="88"/>
        <end position="186"/>
    </location>
</feature>
<evidence type="ECO:0000256" key="6">
    <source>
        <dbReference type="ARBA" id="ARBA00023239"/>
    </source>
</evidence>
<dbReference type="GO" id="GO:0008757">
    <property type="term" value="F:S-adenosylmethionine-dependent methyltransferase activity"/>
    <property type="evidence" value="ECO:0007669"/>
    <property type="project" value="InterPro"/>
</dbReference>
<dbReference type="Gene3D" id="3.40.50.150">
    <property type="entry name" value="Vaccinia Virus protein VP39"/>
    <property type="match status" value="1"/>
</dbReference>
<dbReference type="GO" id="GO:0004068">
    <property type="term" value="F:aspartate 1-decarboxylase activity"/>
    <property type="evidence" value="ECO:0007669"/>
    <property type="project" value="InterPro"/>
</dbReference>
<evidence type="ECO:0000313" key="12">
    <source>
        <dbReference type="Proteomes" id="UP000218209"/>
    </source>
</evidence>
<dbReference type="PANTHER" id="PTHR21012">
    <property type="entry name" value="ASPARTATE 1-DECARBOXYLASE"/>
    <property type="match status" value="1"/>
</dbReference>
<dbReference type="InterPro" id="IPR003190">
    <property type="entry name" value="Asp_decarbox"/>
</dbReference>
<dbReference type="EMBL" id="KV918834">
    <property type="protein sequence ID" value="OSX77567.1"/>
    <property type="molecule type" value="Genomic_DNA"/>
</dbReference>
<organism evidence="11 12">
    <name type="scientific">Porphyra umbilicalis</name>
    <name type="common">Purple laver</name>
    <name type="synonym">Red alga</name>
    <dbReference type="NCBI Taxonomy" id="2786"/>
    <lineage>
        <taxon>Eukaryota</taxon>
        <taxon>Rhodophyta</taxon>
        <taxon>Bangiophyceae</taxon>
        <taxon>Bangiales</taxon>
        <taxon>Bangiaceae</taxon>
        <taxon>Porphyra</taxon>
    </lineage>
</organism>
<keyword evidence="5" id="KW-0865">Zymogen</keyword>
<dbReference type="InterPro" id="IPR029063">
    <property type="entry name" value="SAM-dependent_MTases_sf"/>
</dbReference>
<feature type="region of interest" description="Disordered" evidence="9">
    <location>
        <begin position="438"/>
        <end position="458"/>
    </location>
</feature>
<dbReference type="Proteomes" id="UP000218209">
    <property type="component" value="Unassembled WGS sequence"/>
</dbReference>
<evidence type="ECO:0000256" key="1">
    <source>
        <dbReference type="ARBA" id="ARBA00022490"/>
    </source>
</evidence>
<evidence type="ECO:0000256" key="2">
    <source>
        <dbReference type="ARBA" id="ARBA00022655"/>
    </source>
</evidence>
<dbReference type="Pfam" id="PF02261">
    <property type="entry name" value="Asp_decarbox"/>
    <property type="match status" value="1"/>
</dbReference>
<dbReference type="SUPFAM" id="SSF53335">
    <property type="entry name" value="S-adenosyl-L-methionine-dependent methyltransferases"/>
    <property type="match status" value="1"/>
</dbReference>
<dbReference type="OrthoDB" id="506498at2759"/>
<evidence type="ECO:0000256" key="8">
    <source>
        <dbReference type="ARBA" id="ARBA00023317"/>
    </source>
</evidence>
<evidence type="ECO:0000256" key="3">
    <source>
        <dbReference type="ARBA" id="ARBA00022793"/>
    </source>
</evidence>
<dbReference type="GO" id="GO:0005829">
    <property type="term" value="C:cytosol"/>
    <property type="evidence" value="ECO:0007669"/>
    <property type="project" value="TreeGrafter"/>
</dbReference>
<dbReference type="AlphaFoldDB" id="A0A1X6P9R9"/>
<reference evidence="11 12" key="1">
    <citation type="submission" date="2017-03" db="EMBL/GenBank/DDBJ databases">
        <title>WGS assembly of Porphyra umbilicalis.</title>
        <authorList>
            <person name="Brawley S.H."/>
            <person name="Blouin N.A."/>
            <person name="Ficko-Blean E."/>
            <person name="Wheeler G.L."/>
            <person name="Lohr M."/>
            <person name="Goodson H.V."/>
            <person name="Jenkins J.W."/>
            <person name="Blaby-Haas C.E."/>
            <person name="Helliwell K.E."/>
            <person name="Chan C."/>
            <person name="Marriage T."/>
            <person name="Bhattacharya D."/>
            <person name="Klein A.S."/>
            <person name="Badis Y."/>
            <person name="Brodie J."/>
            <person name="Cao Y."/>
            <person name="Collen J."/>
            <person name="Dittami S.M."/>
            <person name="Gachon C.M."/>
            <person name="Green B.R."/>
            <person name="Karpowicz S."/>
            <person name="Kim J.W."/>
            <person name="Kudahl U."/>
            <person name="Lin S."/>
            <person name="Michel G."/>
            <person name="Mittag M."/>
            <person name="Olson B.J."/>
            <person name="Pangilinan J."/>
            <person name="Peng Y."/>
            <person name="Qiu H."/>
            <person name="Shu S."/>
            <person name="Singer J.T."/>
            <person name="Smith A.G."/>
            <person name="Sprecher B.N."/>
            <person name="Wagner V."/>
            <person name="Wang W."/>
            <person name="Wang Z.-Y."/>
            <person name="Yan J."/>
            <person name="Yarish C."/>
            <person name="Zoeuner-Riek S."/>
            <person name="Zhuang Y."/>
            <person name="Zou Y."/>
            <person name="Lindquist E.A."/>
            <person name="Grimwood J."/>
            <person name="Barry K."/>
            <person name="Rokhsar D.S."/>
            <person name="Schmutz J."/>
            <person name="Stiller J.W."/>
            <person name="Grossman A.R."/>
            <person name="Prochnik S.E."/>
        </authorList>
    </citation>
    <scope>NUCLEOTIDE SEQUENCE [LARGE SCALE GENOMIC DNA]</scope>
    <source>
        <strain evidence="11">4086291</strain>
    </source>
</reference>
<keyword evidence="2" id="KW-0566">Pantothenate biosynthesis</keyword>
<dbReference type="SUPFAM" id="SSF50692">
    <property type="entry name" value="ADC-like"/>
    <property type="match status" value="1"/>
</dbReference>
<dbReference type="GO" id="GO:0006523">
    <property type="term" value="P:alanine biosynthetic process"/>
    <property type="evidence" value="ECO:0007669"/>
    <property type="project" value="InterPro"/>
</dbReference>
<gene>
    <name evidence="11" type="ORF">BU14_0143s0003</name>
</gene>
<evidence type="ECO:0000256" key="7">
    <source>
        <dbReference type="ARBA" id="ARBA00023270"/>
    </source>
</evidence>
<dbReference type="GO" id="GO:0015940">
    <property type="term" value="P:pantothenate biosynthetic process"/>
    <property type="evidence" value="ECO:0007669"/>
    <property type="project" value="UniProtKB-KW"/>
</dbReference>
<keyword evidence="4" id="KW-0068">Autocatalytic cleavage</keyword>
<name>A0A1X6P9R9_PORUM</name>
<keyword evidence="7" id="KW-0704">Schiff base</keyword>
<keyword evidence="3" id="KW-0210">Decarboxylase</keyword>
<keyword evidence="1" id="KW-0963">Cytoplasm</keyword>
<evidence type="ECO:0000313" key="11">
    <source>
        <dbReference type="EMBL" id="OSX77567.1"/>
    </source>
</evidence>
<dbReference type="CDD" id="cd02440">
    <property type="entry name" value="AdoMet_MTases"/>
    <property type="match status" value="1"/>
</dbReference>
<keyword evidence="6" id="KW-0456">Lyase</keyword>
<sequence>MTGTNSGNAPAQAPEAGDTTSTVLAQYDTPESAQFYSVVMGDGGSDVHYGVYTKASDSTRDAAENTIAVLRSLGESAGVTFGPGVKVLDLGAGNGGAAHKLAAETGCSVTCLNLCAEQNAANRSEVVARDLSDLVTVVTGSFEKLPADWTASFNIVWSQDAIVHSNAKDKVFAEAARVLVPGGHVVMSDIMAGPAADASVLSAFKERLHVDELLTPSAYEVGLAAAGVTTLRTRDLSGQLVTNYRRMVGRISSERARLDRCSDAYLDTYAGLLGANIEALCNGEAQAWFALVGQKVGGRTTAAAAADADATVAPSPPLVRRWVASKLHGVRVTDKSVRYHGSVGVSRNLMAAAGIKEFEAVDVVNLTNGARWTTYALGIDADDAFTLNGGGARRGETGDECVLMTYVQSAAYEPARVAYCGADNSIIDQFTYSHKEEAGENGSEGVAIGNGSSNAATG</sequence>
<evidence type="ECO:0000256" key="4">
    <source>
        <dbReference type="ARBA" id="ARBA00022813"/>
    </source>
</evidence>
<dbReference type="InterPro" id="IPR013216">
    <property type="entry name" value="Methyltransf_11"/>
</dbReference>
<feature type="region of interest" description="Disordered" evidence="9">
    <location>
        <begin position="1"/>
        <end position="20"/>
    </location>
</feature>
<dbReference type="PANTHER" id="PTHR21012:SF0">
    <property type="entry name" value="ASPARTATE 1-DECARBOXYLASE"/>
    <property type="match status" value="1"/>
</dbReference>
<accession>A0A1X6P9R9</accession>
<evidence type="ECO:0000259" key="10">
    <source>
        <dbReference type="Pfam" id="PF08241"/>
    </source>
</evidence>